<sequence>MVELPPEAQKEQMKQHDIQSFLDVMRALDEYNEAHGLGATMADLMLRAMEKGHRRDDKREATSQAALRTRDRAHSLGLELDFAERAGVAVFGHPEDAMAEGIHPKELRLTMVEPSSFLRFLQTLDQTDLERQPEFQEHFGAVIEILIQQMVENYNPGKLEDKRWKSMLDNAALLIVEFDRLGVGKRAELLVQYMINSRQGTLHEFRTLSAAQCFEKPGSHRFGPSEWHTDINVEGYEQNWKKIYDSIMGTLQNERAAELRQQAIDNLMLCADWAIADMERELAQDVISSQHYANTYPKLIGIARTYKNLLEELREISVPKMKRD</sequence>
<dbReference type="AlphaFoldDB" id="A0A1F6MGE2"/>
<evidence type="ECO:0000313" key="2">
    <source>
        <dbReference type="Proteomes" id="UP000177457"/>
    </source>
</evidence>
<gene>
    <name evidence="1" type="ORF">A3C90_02875</name>
</gene>
<name>A0A1F6MGE2_9BACT</name>
<comment type="caution">
    <text evidence="1">The sequence shown here is derived from an EMBL/GenBank/DDBJ whole genome shotgun (WGS) entry which is preliminary data.</text>
</comment>
<protein>
    <submittedName>
        <fullName evidence="1">Uncharacterized protein</fullName>
    </submittedName>
</protein>
<accession>A0A1F6MGE2</accession>
<dbReference type="EMBL" id="MFQE01000041">
    <property type="protein sequence ID" value="OGH70716.1"/>
    <property type="molecule type" value="Genomic_DNA"/>
</dbReference>
<evidence type="ECO:0000313" key="1">
    <source>
        <dbReference type="EMBL" id="OGH70716.1"/>
    </source>
</evidence>
<organism evidence="1 2">
    <name type="scientific">Candidatus Magasanikbacteria bacterium RIFCSPHIGHO2_02_FULL_51_14</name>
    <dbReference type="NCBI Taxonomy" id="1798683"/>
    <lineage>
        <taxon>Bacteria</taxon>
        <taxon>Candidatus Magasanikiibacteriota</taxon>
    </lineage>
</organism>
<reference evidence="1 2" key="1">
    <citation type="journal article" date="2016" name="Nat. Commun.">
        <title>Thousands of microbial genomes shed light on interconnected biogeochemical processes in an aquifer system.</title>
        <authorList>
            <person name="Anantharaman K."/>
            <person name="Brown C.T."/>
            <person name="Hug L.A."/>
            <person name="Sharon I."/>
            <person name="Castelle C.J."/>
            <person name="Probst A.J."/>
            <person name="Thomas B.C."/>
            <person name="Singh A."/>
            <person name="Wilkins M.J."/>
            <person name="Karaoz U."/>
            <person name="Brodie E.L."/>
            <person name="Williams K.H."/>
            <person name="Hubbard S.S."/>
            <person name="Banfield J.F."/>
        </authorList>
    </citation>
    <scope>NUCLEOTIDE SEQUENCE [LARGE SCALE GENOMIC DNA]</scope>
</reference>
<proteinExistence type="predicted"/>
<dbReference type="Proteomes" id="UP000177457">
    <property type="component" value="Unassembled WGS sequence"/>
</dbReference>